<gene>
    <name evidence="3" type="ORF">CYJ98_010025</name>
</gene>
<dbReference type="RefSeq" id="WP_101756315.1">
    <property type="nucleotide sequence ID" value="NZ_CP136962.1"/>
</dbReference>
<proteinExistence type="predicted"/>
<dbReference type="Pfam" id="PF14216">
    <property type="entry name" value="DUF4326"/>
    <property type="match status" value="1"/>
</dbReference>
<dbReference type="EMBL" id="CP136962">
    <property type="protein sequence ID" value="WOS97887.1"/>
    <property type="molecule type" value="Genomic_DNA"/>
</dbReference>
<keyword evidence="4" id="KW-1185">Reference proteome</keyword>
<dbReference type="AlphaFoldDB" id="A0A9X7I4V9"/>
<name>A0A9X7I4V9_NEIPE</name>
<protein>
    <submittedName>
        <fullName evidence="3">DUF4326 domain-containing protein</fullName>
    </submittedName>
</protein>
<evidence type="ECO:0000313" key="3">
    <source>
        <dbReference type="EMBL" id="WOS97887.1"/>
    </source>
</evidence>
<evidence type="ECO:0000259" key="2">
    <source>
        <dbReference type="Pfam" id="PF22565"/>
    </source>
</evidence>
<dbReference type="InterPro" id="IPR025475">
    <property type="entry name" value="DUF4326"/>
</dbReference>
<evidence type="ECO:0000259" key="1">
    <source>
        <dbReference type="Pfam" id="PF14216"/>
    </source>
</evidence>
<sequence>MNKFLILYPKLFNVTSKFNRKLDRILQNQNNGELVYLEDYRKFITEYCQENKRFAHRKIENIQEEPITHAIVFDDGEEFSTELEWLKANNIPLRWIKIPITRVINIDKDDYQQYSKEQYEYIGRLPNRKNSPNWSNPYSMYDFQIGDDENQLSREDVIRKFEYGFNHDNLPTNLKRSDTYQLAGKRLGCHCKPYACHGDIIADFLNSWDDGK</sequence>
<feature type="domain" description="DUF4326" evidence="1">
    <location>
        <begin position="114"/>
        <end position="202"/>
    </location>
</feature>
<organism evidence="3 4">
    <name type="scientific">Neisseria perflava</name>
    <dbReference type="NCBI Taxonomy" id="33053"/>
    <lineage>
        <taxon>Bacteria</taxon>
        <taxon>Pseudomonadati</taxon>
        <taxon>Pseudomonadota</taxon>
        <taxon>Betaproteobacteria</taxon>
        <taxon>Neisseriales</taxon>
        <taxon>Neisseriaceae</taxon>
        <taxon>Neisseria</taxon>
    </lineage>
</organism>
<dbReference type="InterPro" id="IPR054452">
    <property type="entry name" value="mSLOG_dom"/>
</dbReference>
<evidence type="ECO:0000313" key="4">
    <source>
        <dbReference type="Proteomes" id="UP000234781"/>
    </source>
</evidence>
<feature type="domain" description="Minimal SLOG" evidence="2">
    <location>
        <begin position="1"/>
        <end position="104"/>
    </location>
</feature>
<dbReference type="Pfam" id="PF22565">
    <property type="entry name" value="mSLOG"/>
    <property type="match status" value="1"/>
</dbReference>
<dbReference type="Proteomes" id="UP000234781">
    <property type="component" value="Chromosome"/>
</dbReference>
<reference evidence="4" key="1">
    <citation type="submission" date="2017-12" db="EMBL/GenBank/DDBJ databases">
        <title>Phylogenetic diversity of female urinary microbiome.</title>
        <authorList>
            <person name="Thomas-White K."/>
            <person name="Wolfe A.J."/>
        </authorList>
    </citation>
    <scope>NUCLEOTIDE SEQUENCE [LARGE SCALE GENOMIC DNA]</scope>
    <source>
        <strain evidence="4">UMB0023</strain>
    </source>
</reference>
<accession>A0A9X7I4V9</accession>
<reference evidence="3 4" key="2">
    <citation type="submission" date="2023-10" db="EMBL/GenBank/DDBJ databases">
        <authorList>
            <person name="Choi B."/>
        </authorList>
    </citation>
    <scope>NUCLEOTIDE SEQUENCE [LARGE SCALE GENOMIC DNA]</scope>
    <source>
        <strain evidence="3 4">UMB0023</strain>
    </source>
</reference>